<proteinExistence type="predicted"/>
<keyword evidence="2" id="KW-1185">Reference proteome</keyword>
<reference evidence="1 2" key="1">
    <citation type="journal article" date="2023" name="ACS Omega">
        <title>Identification of the Neoaspergillic Acid Biosynthesis Gene Cluster by Establishing an In Vitro CRISPR-Ribonucleoprotein Genetic System in Aspergillus melleus.</title>
        <authorList>
            <person name="Yuan B."/>
            <person name="Grau M.F."/>
            <person name="Murata R.M."/>
            <person name="Torok T."/>
            <person name="Venkateswaran K."/>
            <person name="Stajich J.E."/>
            <person name="Wang C.C.C."/>
        </authorList>
    </citation>
    <scope>NUCLEOTIDE SEQUENCE [LARGE SCALE GENOMIC DNA]</scope>
    <source>
        <strain evidence="1 2">IMV 1140</strain>
    </source>
</reference>
<organism evidence="1 2">
    <name type="scientific">Aspergillus melleus</name>
    <dbReference type="NCBI Taxonomy" id="138277"/>
    <lineage>
        <taxon>Eukaryota</taxon>
        <taxon>Fungi</taxon>
        <taxon>Dikarya</taxon>
        <taxon>Ascomycota</taxon>
        <taxon>Pezizomycotina</taxon>
        <taxon>Eurotiomycetes</taxon>
        <taxon>Eurotiomycetidae</taxon>
        <taxon>Eurotiales</taxon>
        <taxon>Aspergillaceae</taxon>
        <taxon>Aspergillus</taxon>
        <taxon>Aspergillus subgen. Circumdati</taxon>
    </lineage>
</organism>
<gene>
    <name evidence="1" type="ORF">N8T08_005594</name>
</gene>
<evidence type="ECO:0000313" key="2">
    <source>
        <dbReference type="Proteomes" id="UP001177260"/>
    </source>
</evidence>
<sequence>MTQKSLTVGILTTQSLTLYIPILQSLPYYQIAIIYDVSNKSAICPKDKATSDSAKTTTSIAQASSPDAVIDHPSVDLVLNFMTPSLREKYTLAALSANKHVLVESPVGVSLPSAHRIIDAQRKSRARVFVASARRYAPCFETFKTEVAGLERIYYARCRNIQGGVAQPSPGVNGYGEPETSASSTSTTLTANDTVPSFPLEATNTFHALLQEAFLGQDLTTERILLSRLLTGPRGCPDLSVMRETLGIPDAVSNIAVNEPFYSAIFHYSGHDQDLLPSTTDNGPTQNRTAYMLTYEYGTDAVPRCDAHLAVYGDGKTVTLEYDGATVRVVIETADEKVPGKVSRRETTSSMEQAYAAELEALYMFLVEGKEVKTTVKDSMGDLRLFREIFEQYDRQCGTIRTPLG</sequence>
<evidence type="ECO:0000313" key="1">
    <source>
        <dbReference type="EMBL" id="KAK1144181.1"/>
    </source>
</evidence>
<name>A0ACC3B2U4_9EURO</name>
<protein>
    <submittedName>
        <fullName evidence="1">Uncharacterized protein</fullName>
    </submittedName>
</protein>
<comment type="caution">
    <text evidence="1">The sequence shown here is derived from an EMBL/GenBank/DDBJ whole genome shotgun (WGS) entry which is preliminary data.</text>
</comment>
<accession>A0ACC3B2U4</accession>
<dbReference type="EMBL" id="JAOPJF010000032">
    <property type="protein sequence ID" value="KAK1144181.1"/>
    <property type="molecule type" value="Genomic_DNA"/>
</dbReference>
<dbReference type="Proteomes" id="UP001177260">
    <property type="component" value="Unassembled WGS sequence"/>
</dbReference>